<dbReference type="AlphaFoldDB" id="I3SKR3"/>
<evidence type="ECO:0000256" key="2">
    <source>
        <dbReference type="ARBA" id="ARBA00022827"/>
    </source>
</evidence>
<sequence>MIWNPYGGKMSEFSESDSPFPHRNGTLFKIQYLSIWQEGDKNAANHIDWIRKLYNYMTPYVSSFPRGAYVNYRDLDLGINSKNSTSYIQASAWGYRYYKDNFNRLVKIKTRVDPENVFRH</sequence>
<dbReference type="PANTHER" id="PTHR32448">
    <property type="entry name" value="OS08G0158400 PROTEIN"/>
    <property type="match status" value="1"/>
</dbReference>
<dbReference type="GO" id="GO:0050660">
    <property type="term" value="F:flavin adenine dinucleotide binding"/>
    <property type="evidence" value="ECO:0007669"/>
    <property type="project" value="InterPro"/>
</dbReference>
<reference evidence="4" key="1">
    <citation type="submission" date="2012-05" db="EMBL/GenBank/DDBJ databases">
        <authorList>
            <person name="Krishnakumar V."/>
            <person name="Cheung F."/>
            <person name="Xiao Y."/>
            <person name="Chan A."/>
            <person name="Moskal W.A."/>
            <person name="Town C.D."/>
        </authorList>
    </citation>
    <scope>NUCLEOTIDE SEQUENCE</scope>
</reference>
<evidence type="ECO:0000256" key="1">
    <source>
        <dbReference type="ARBA" id="ARBA00022630"/>
    </source>
</evidence>
<organism evidence="4">
    <name type="scientific">Lotus japonicus</name>
    <name type="common">Lotus corniculatus var. japonicus</name>
    <dbReference type="NCBI Taxonomy" id="34305"/>
    <lineage>
        <taxon>Eukaryota</taxon>
        <taxon>Viridiplantae</taxon>
        <taxon>Streptophyta</taxon>
        <taxon>Embryophyta</taxon>
        <taxon>Tracheophyta</taxon>
        <taxon>Spermatophyta</taxon>
        <taxon>Magnoliopsida</taxon>
        <taxon>eudicotyledons</taxon>
        <taxon>Gunneridae</taxon>
        <taxon>Pentapetalae</taxon>
        <taxon>rosids</taxon>
        <taxon>fabids</taxon>
        <taxon>Fabales</taxon>
        <taxon>Fabaceae</taxon>
        <taxon>Papilionoideae</taxon>
        <taxon>50 kb inversion clade</taxon>
        <taxon>NPAAA clade</taxon>
        <taxon>Hologalegina</taxon>
        <taxon>robinioid clade</taxon>
        <taxon>Loteae</taxon>
        <taxon>Lotus</taxon>
    </lineage>
</organism>
<protein>
    <recommendedName>
        <fullName evidence="3">Berberine/berberine-like domain-containing protein</fullName>
    </recommendedName>
</protein>
<evidence type="ECO:0000259" key="3">
    <source>
        <dbReference type="Pfam" id="PF08031"/>
    </source>
</evidence>
<dbReference type="EMBL" id="BT141061">
    <property type="protein sequence ID" value="AFK40855.1"/>
    <property type="molecule type" value="mRNA"/>
</dbReference>
<keyword evidence="1" id="KW-0285">Flavoprotein</keyword>
<evidence type="ECO:0000313" key="4">
    <source>
        <dbReference type="EMBL" id="AFK40855.1"/>
    </source>
</evidence>
<keyword evidence="2" id="KW-0274">FAD</keyword>
<dbReference type="Pfam" id="PF08031">
    <property type="entry name" value="BBE"/>
    <property type="match status" value="1"/>
</dbReference>
<dbReference type="GO" id="GO:0016491">
    <property type="term" value="F:oxidoreductase activity"/>
    <property type="evidence" value="ECO:0007669"/>
    <property type="project" value="InterPro"/>
</dbReference>
<name>I3SKR3_LOTJA</name>
<dbReference type="InterPro" id="IPR012951">
    <property type="entry name" value="BBE"/>
</dbReference>
<proteinExistence type="evidence at transcript level"/>
<feature type="domain" description="Berberine/berberine-like" evidence="3">
    <location>
        <begin position="68"/>
        <end position="120"/>
    </location>
</feature>
<dbReference type="Gene3D" id="3.40.462.20">
    <property type="match status" value="1"/>
</dbReference>
<accession>I3SKR3</accession>